<dbReference type="Gene3D" id="3.40.50.720">
    <property type="entry name" value="NAD(P)-binding Rossmann-like Domain"/>
    <property type="match status" value="2"/>
</dbReference>
<keyword evidence="4 8" id="KW-0812">Transmembrane</keyword>
<feature type="transmembrane region" description="Helical" evidence="8">
    <location>
        <begin position="28"/>
        <end position="54"/>
    </location>
</feature>
<comment type="subcellular location">
    <subcellularLocation>
        <location evidence="1">Endomembrane system</location>
        <topology evidence="1">Multi-pass membrane protein</topology>
    </subcellularLocation>
</comment>
<evidence type="ECO:0000256" key="2">
    <source>
        <dbReference type="ARBA" id="ARBA00008577"/>
    </source>
</evidence>
<name>A0A381QXN5_9ZZZZ</name>
<sequence length="655" mass="73554">MSSKFNYPFSMRIRYRIDNFMSKGSSSIFLALLALFMVGFLVMVIFRVIANYLIPDETLSSWMEIPWRVYVAVMEGSAAETDGDSNWAAKMSSIIGVMIGLILFSSMVAFITSVFEAKLAELQRGRSIVLEKNHTLILGFGDRIIEIIRELIEANESEPDAAIVILAEDDKESMDNMIRDNISDFVTTRVITRSGVVTNIKNLKKVMAEEAKSIIIMNSAASWRPKEERKLADALVLKSIMSIIAVCDGEEHPSIICEIHSDRDRDLAENISNGTVKALNEVSVLSRMIAQLALSRNGLSVVYSDMVGFDGNEFYFYQPDEGWGGPLTFGESTHRFKSSTPMGIHKADGEIILNPPPETSVSDNDELIVFAEDDSTIYYFKEPVYNARVSEIPQTTMSLRNQRVALLNWTPKTSIIMEKLCSYLPAGSELCTYVPKINEEMESFKENLFSIYPELNISLNQMDFNDLNKLNEIDPQSFDSLLILSPGGATIEEMDAFVISLLIRIRQILRNSGKSQWPKLITEVMDSENIDIILNSGVEDFMVSNQFVSQIMAQVSEEPLALDVYDDLFQAEGSELYIKPISYYFPFDGKESITVAYGECVHAAQLRGEVILGAQLHPREKKKDKMFGISLIPDKNQEFTFTPEDGLIALAKDET</sequence>
<evidence type="ECO:0000256" key="5">
    <source>
        <dbReference type="ARBA" id="ARBA00022989"/>
    </source>
</evidence>
<keyword evidence="7 8" id="KW-0472">Membrane</keyword>
<evidence type="ECO:0000256" key="4">
    <source>
        <dbReference type="ARBA" id="ARBA00022692"/>
    </source>
</evidence>
<dbReference type="PANTHER" id="PTHR31563">
    <property type="entry name" value="ION CHANNEL POLLUX-RELATED"/>
    <property type="match status" value="1"/>
</dbReference>
<proteinExistence type="inferred from homology"/>
<feature type="domain" description="CASTOR/POLLUX/SYM8 ion channel conserved" evidence="9">
    <location>
        <begin position="284"/>
        <end position="377"/>
    </location>
</feature>
<feature type="transmembrane region" description="Helical" evidence="8">
    <location>
        <begin position="94"/>
        <end position="115"/>
    </location>
</feature>
<protein>
    <recommendedName>
        <fullName evidence="12">RCK N-terminal domain-containing protein</fullName>
    </recommendedName>
</protein>
<organism evidence="11">
    <name type="scientific">marine metagenome</name>
    <dbReference type="NCBI Taxonomy" id="408172"/>
    <lineage>
        <taxon>unclassified sequences</taxon>
        <taxon>metagenomes</taxon>
        <taxon>ecological metagenomes</taxon>
    </lineage>
</organism>
<reference evidence="11" key="1">
    <citation type="submission" date="2018-05" db="EMBL/GenBank/DDBJ databases">
        <authorList>
            <person name="Lanie J.A."/>
            <person name="Ng W.-L."/>
            <person name="Kazmierczak K.M."/>
            <person name="Andrzejewski T.M."/>
            <person name="Davidsen T.M."/>
            <person name="Wayne K.J."/>
            <person name="Tettelin H."/>
            <person name="Glass J.I."/>
            <person name="Rusch D."/>
            <person name="Podicherti R."/>
            <person name="Tsui H.-C.T."/>
            <person name="Winkler M.E."/>
        </authorList>
    </citation>
    <scope>NUCLEOTIDE SEQUENCE</scope>
</reference>
<dbReference type="Pfam" id="PF22614">
    <property type="entry name" value="Slo-like_RCK"/>
    <property type="match status" value="1"/>
</dbReference>
<dbReference type="InterPro" id="IPR003148">
    <property type="entry name" value="RCK_N"/>
</dbReference>
<feature type="domain" description="RCK N-terminal" evidence="10">
    <location>
        <begin position="132"/>
        <end position="248"/>
    </location>
</feature>
<comment type="similarity">
    <text evidence="2">Belongs to the castor/pollux (TC 1.A.1.23) family.</text>
</comment>
<keyword evidence="3" id="KW-0813">Transport</keyword>
<dbReference type="GO" id="GO:0012505">
    <property type="term" value="C:endomembrane system"/>
    <property type="evidence" value="ECO:0007669"/>
    <property type="project" value="UniProtKB-SubCell"/>
</dbReference>
<evidence type="ECO:0000256" key="8">
    <source>
        <dbReference type="SAM" id="Phobius"/>
    </source>
</evidence>
<evidence type="ECO:0008006" key="12">
    <source>
        <dbReference type="Google" id="ProtNLM"/>
    </source>
</evidence>
<dbReference type="InterPro" id="IPR044849">
    <property type="entry name" value="CASTOR/POLLUX/SYM8-like"/>
</dbReference>
<evidence type="ECO:0000256" key="1">
    <source>
        <dbReference type="ARBA" id="ARBA00004127"/>
    </source>
</evidence>
<accession>A0A381QXN5</accession>
<evidence type="ECO:0000256" key="3">
    <source>
        <dbReference type="ARBA" id="ARBA00022448"/>
    </source>
</evidence>
<evidence type="ECO:0000259" key="9">
    <source>
        <dbReference type="Pfam" id="PF06241"/>
    </source>
</evidence>
<dbReference type="Pfam" id="PF06241">
    <property type="entry name" value="Castor_Poll_mid"/>
    <property type="match status" value="1"/>
</dbReference>
<evidence type="ECO:0000313" key="11">
    <source>
        <dbReference type="EMBL" id="SUZ84196.1"/>
    </source>
</evidence>
<dbReference type="AlphaFoldDB" id="A0A381QXN5"/>
<evidence type="ECO:0000256" key="6">
    <source>
        <dbReference type="ARBA" id="ARBA00023065"/>
    </source>
</evidence>
<evidence type="ECO:0000259" key="10">
    <source>
        <dbReference type="Pfam" id="PF22614"/>
    </source>
</evidence>
<gene>
    <name evidence="11" type="ORF">METZ01_LOCUS37050</name>
</gene>
<keyword evidence="5 8" id="KW-1133">Transmembrane helix</keyword>
<dbReference type="EMBL" id="UINC01001584">
    <property type="protein sequence ID" value="SUZ84196.1"/>
    <property type="molecule type" value="Genomic_DNA"/>
</dbReference>
<dbReference type="GO" id="GO:0006813">
    <property type="term" value="P:potassium ion transport"/>
    <property type="evidence" value="ECO:0007669"/>
    <property type="project" value="InterPro"/>
</dbReference>
<evidence type="ECO:0000256" key="7">
    <source>
        <dbReference type="ARBA" id="ARBA00023136"/>
    </source>
</evidence>
<dbReference type="PANTHER" id="PTHR31563:SF10">
    <property type="entry name" value="ION CHANNEL POLLUX-RELATED"/>
    <property type="match status" value="1"/>
</dbReference>
<keyword evidence="6" id="KW-0406">Ion transport</keyword>
<dbReference type="InterPro" id="IPR010420">
    <property type="entry name" value="CASTOR/POLLUX/SYM8_dom"/>
</dbReference>